<comment type="caution">
    <text evidence="2">The sequence shown here is derived from an EMBL/GenBank/DDBJ whole genome shotgun (WGS) entry which is preliminary data.</text>
</comment>
<name>A0A6V7H4P1_9HYME</name>
<dbReference type="AlphaFoldDB" id="A0A6V7H4P1"/>
<accession>A0A6V7H4P1</accession>
<dbReference type="Proteomes" id="UP000752696">
    <property type="component" value="Unassembled WGS sequence"/>
</dbReference>
<dbReference type="PANTHER" id="PTHR21115:SF0">
    <property type="entry name" value="GH06117P-RELATED"/>
    <property type="match status" value="1"/>
</dbReference>
<reference evidence="2" key="1">
    <citation type="submission" date="2020-07" db="EMBL/GenBank/DDBJ databases">
        <authorList>
            <person name="Nazaruddin N."/>
        </authorList>
    </citation>
    <scope>NUCLEOTIDE SEQUENCE</scope>
</reference>
<dbReference type="EMBL" id="CAJDYZ010006169">
    <property type="protein sequence ID" value="CAD1473121.1"/>
    <property type="molecule type" value="Genomic_DNA"/>
</dbReference>
<proteinExistence type="predicted"/>
<protein>
    <recommendedName>
        <fullName evidence="1">DUF4781 domain-containing protein</fullName>
    </recommendedName>
</protein>
<gene>
    <name evidence="2" type="ORF">MHI_LOCUS353835</name>
</gene>
<feature type="domain" description="DUF4781" evidence="1">
    <location>
        <begin position="121"/>
        <end position="423"/>
    </location>
</feature>
<feature type="non-terminal residue" evidence="2">
    <location>
        <position position="624"/>
    </location>
</feature>
<dbReference type="PANTHER" id="PTHR21115">
    <property type="entry name" value="GH06117P-RELATED"/>
    <property type="match status" value="1"/>
</dbReference>
<keyword evidence="3" id="KW-1185">Reference proteome</keyword>
<sequence length="624" mass="71114">WTKYTKDEYKYLKQNIGFAISGPPSEKTDVALCKTNNQHYSTIFNYLPGITEVIDIIYNKILEFGEIDIKTKTYTKGVYYGLIYIITFHTKESSVTKKSVTEERKINEKENKINMNLRPIFKIKSSKSEDEQTWYIDMEGRVYKSWKQYKENNTLPACTMVLPKNGFYQPDENFEITEEYSTVWLEILDSPACSTMQTVLNLGDTASTILGVAGLGLGIASMLTPVGPVVLGATVASGTATGLWTVGRSTQKLIDRSSHEQTINPLYDRSALSSWLALTGGAVGLAANGGSVVLTKLSENGSNIGNITRATYNTLILSNVGINGFGVGYQAYCMYEKYQKEGKVDPVDVVFLSAHILFFGNSVINMQLANDLIESTQGRILDDYRASLRSRHLRKQFNRTRRAAAANNSDKTFENAEVIRYINNKMELRLKNNLGNIPQKIDNIQENIVSFKNGETVIYGISLLKPMKFVDILLNYKDCPREDRDLFNEGADGMEDMLYQLKELLFNLLMDDVFLNNETKYELDVDEFNETLYDMRYLKNGTNILLLIFHMSYKLITESSYPRNYLHKAVHFIWRYIKENVINRLNSFSITDENTLNLLNIITTALFKYIENTIEKLLPAFARY</sequence>
<dbReference type="InterPro" id="IPR031962">
    <property type="entry name" value="DUF4781"/>
</dbReference>
<dbReference type="OrthoDB" id="6512497at2759"/>
<dbReference type="Pfam" id="PF16013">
    <property type="entry name" value="DUF4781"/>
    <property type="match status" value="1"/>
</dbReference>
<evidence type="ECO:0000313" key="3">
    <source>
        <dbReference type="Proteomes" id="UP000752696"/>
    </source>
</evidence>
<feature type="non-terminal residue" evidence="2">
    <location>
        <position position="1"/>
    </location>
</feature>
<organism evidence="2 3">
    <name type="scientific">Heterotrigona itama</name>
    <dbReference type="NCBI Taxonomy" id="395501"/>
    <lineage>
        <taxon>Eukaryota</taxon>
        <taxon>Metazoa</taxon>
        <taxon>Ecdysozoa</taxon>
        <taxon>Arthropoda</taxon>
        <taxon>Hexapoda</taxon>
        <taxon>Insecta</taxon>
        <taxon>Pterygota</taxon>
        <taxon>Neoptera</taxon>
        <taxon>Endopterygota</taxon>
        <taxon>Hymenoptera</taxon>
        <taxon>Apocrita</taxon>
        <taxon>Aculeata</taxon>
        <taxon>Apoidea</taxon>
        <taxon>Anthophila</taxon>
        <taxon>Apidae</taxon>
        <taxon>Heterotrigona</taxon>
    </lineage>
</organism>
<evidence type="ECO:0000313" key="2">
    <source>
        <dbReference type="EMBL" id="CAD1473121.1"/>
    </source>
</evidence>
<evidence type="ECO:0000259" key="1">
    <source>
        <dbReference type="Pfam" id="PF16013"/>
    </source>
</evidence>